<dbReference type="OrthoDB" id="10313012at2759"/>
<gene>
    <name evidence="1" type="ORF">CXB51_034984</name>
</gene>
<proteinExistence type="predicted"/>
<evidence type="ECO:0000313" key="1">
    <source>
        <dbReference type="EMBL" id="KAG8473081.1"/>
    </source>
</evidence>
<dbReference type="AlphaFoldDB" id="A0A8J5XNQ9"/>
<name>A0A8J5XNQ9_9ROSI</name>
<protein>
    <submittedName>
        <fullName evidence="1">Uncharacterized protein</fullName>
    </submittedName>
</protein>
<dbReference type="EMBL" id="JAHUZN010000013">
    <property type="protein sequence ID" value="KAG8473081.1"/>
    <property type="molecule type" value="Genomic_DNA"/>
</dbReference>
<accession>A0A8J5XNQ9</accession>
<keyword evidence="2" id="KW-1185">Reference proteome</keyword>
<sequence length="144" mass="16214">MEKSGPSNVKFLILLLTVSCKFLSYSYSLLTNQWLNYSYSIHAFCSSQPPIFSKLNCSCNIYIFAAMMFSMVPRTRGQIHLPCSSEDDCKAIECQGGTAHCINRQCQCTTFQIKTITCFNNFDCLNKCGPKSSIHRCVNGRCIC</sequence>
<evidence type="ECO:0000313" key="2">
    <source>
        <dbReference type="Proteomes" id="UP000701853"/>
    </source>
</evidence>
<dbReference type="Proteomes" id="UP000701853">
    <property type="component" value="Chromosome 13"/>
</dbReference>
<organism evidence="1 2">
    <name type="scientific">Gossypium anomalum</name>
    <dbReference type="NCBI Taxonomy" id="47600"/>
    <lineage>
        <taxon>Eukaryota</taxon>
        <taxon>Viridiplantae</taxon>
        <taxon>Streptophyta</taxon>
        <taxon>Embryophyta</taxon>
        <taxon>Tracheophyta</taxon>
        <taxon>Spermatophyta</taxon>
        <taxon>Magnoliopsida</taxon>
        <taxon>eudicotyledons</taxon>
        <taxon>Gunneridae</taxon>
        <taxon>Pentapetalae</taxon>
        <taxon>rosids</taxon>
        <taxon>malvids</taxon>
        <taxon>Malvales</taxon>
        <taxon>Malvaceae</taxon>
        <taxon>Malvoideae</taxon>
        <taxon>Gossypium</taxon>
    </lineage>
</organism>
<comment type="caution">
    <text evidence="1">The sequence shown here is derived from an EMBL/GenBank/DDBJ whole genome shotgun (WGS) entry which is preliminary data.</text>
</comment>
<reference evidence="1 2" key="1">
    <citation type="journal article" date="2021" name="bioRxiv">
        <title>The Gossypium anomalum genome as a resource for cotton improvement and evolutionary analysis of hybrid incompatibility.</title>
        <authorList>
            <person name="Grover C.E."/>
            <person name="Yuan D."/>
            <person name="Arick M.A."/>
            <person name="Miller E.R."/>
            <person name="Hu G."/>
            <person name="Peterson D.G."/>
            <person name="Wendel J.F."/>
            <person name="Udall J.A."/>
        </authorList>
    </citation>
    <scope>NUCLEOTIDE SEQUENCE [LARGE SCALE GENOMIC DNA]</scope>
    <source>
        <strain evidence="1">JFW-Udall</strain>
        <tissue evidence="1">Leaf</tissue>
    </source>
</reference>